<dbReference type="Gene3D" id="3.80.10.10">
    <property type="entry name" value="Ribonuclease Inhibitor"/>
    <property type="match status" value="1"/>
</dbReference>
<gene>
    <name evidence="1" type="ORF">HII31_06645</name>
</gene>
<proteinExistence type="predicted"/>
<evidence type="ECO:0008006" key="3">
    <source>
        <dbReference type="Google" id="ProtNLM"/>
    </source>
</evidence>
<name>A0A8H6RHP0_9PEZI</name>
<reference evidence="1" key="1">
    <citation type="submission" date="2020-04" db="EMBL/GenBank/DDBJ databases">
        <title>Draft genome resource of the tomato pathogen Pseudocercospora fuligena.</title>
        <authorList>
            <person name="Zaccaron A."/>
        </authorList>
    </citation>
    <scope>NUCLEOTIDE SEQUENCE</scope>
    <source>
        <strain evidence="1">PF001</strain>
    </source>
</reference>
<keyword evidence="2" id="KW-1185">Reference proteome</keyword>
<dbReference type="OrthoDB" id="3819145at2759"/>
<accession>A0A8H6RHP0</accession>
<comment type="caution">
    <text evidence="1">The sequence shown here is derived from an EMBL/GenBank/DDBJ whole genome shotgun (WGS) entry which is preliminary data.</text>
</comment>
<evidence type="ECO:0000313" key="1">
    <source>
        <dbReference type="EMBL" id="KAF7192000.1"/>
    </source>
</evidence>
<dbReference type="EMBL" id="JABCIY010000151">
    <property type="protein sequence ID" value="KAF7192000.1"/>
    <property type="molecule type" value="Genomic_DNA"/>
</dbReference>
<evidence type="ECO:0000313" key="2">
    <source>
        <dbReference type="Proteomes" id="UP000660729"/>
    </source>
</evidence>
<protein>
    <recommendedName>
        <fullName evidence="3">F-box domain-containing protein</fullName>
    </recommendedName>
</protein>
<dbReference type="SUPFAM" id="SSF52047">
    <property type="entry name" value="RNI-like"/>
    <property type="match status" value="1"/>
</dbReference>
<organism evidence="1 2">
    <name type="scientific">Pseudocercospora fuligena</name>
    <dbReference type="NCBI Taxonomy" id="685502"/>
    <lineage>
        <taxon>Eukaryota</taxon>
        <taxon>Fungi</taxon>
        <taxon>Dikarya</taxon>
        <taxon>Ascomycota</taxon>
        <taxon>Pezizomycotina</taxon>
        <taxon>Dothideomycetes</taxon>
        <taxon>Dothideomycetidae</taxon>
        <taxon>Mycosphaerellales</taxon>
        <taxon>Mycosphaerellaceae</taxon>
        <taxon>Pseudocercospora</taxon>
    </lineage>
</organism>
<sequence length="432" mass="48593">MYKLMEYENDLLDLFGSLNPCIRQVSIATYGESPRGTRKKPSLMYPPTIFKDLPKKDRRQHAPAALEYFSLGGDKTGQELGKWAKRCDFTKVRELHLQRLVLPDAISSLLHSNTRFPALRTLSLGTSANNLQMDEQTAAFIRTLPPLRTLNMTLGTGRLTFGAILDAHGSSLHSVSFGSSQSGFFWDYTHVADPATVRLLAKKCTNISYLDIMLPRFAGDEQDLGIYSALGSMPRLQELMLSLAFERDNANGPARGEYIEREELQGLEQRTVPASTSIEAESAAGPTQLRDHFDRGGLVTKTLVACALDDALARQIFRHIDQSKPKDNPRSLRLESLVVRTVGGRYCIDLNHCLDWIGRPRRVQRCIRDDSRDKLETSISLSNERWTQYKAMARQLHSPLTEMIDKIWPGYVGWTEREVCGLPLMSEDGTCV</sequence>
<dbReference type="InterPro" id="IPR032675">
    <property type="entry name" value="LRR_dom_sf"/>
</dbReference>
<dbReference type="Proteomes" id="UP000660729">
    <property type="component" value="Unassembled WGS sequence"/>
</dbReference>
<dbReference type="AlphaFoldDB" id="A0A8H6RHP0"/>